<gene>
    <name evidence="1" type="ORF">HHI36_008922</name>
</gene>
<dbReference type="AlphaFoldDB" id="A0ABD2MTS6"/>
<dbReference type="Pfam" id="PF02995">
    <property type="entry name" value="DUF229"/>
    <property type="match status" value="1"/>
</dbReference>
<dbReference type="CDD" id="cd16021">
    <property type="entry name" value="ALP_like"/>
    <property type="match status" value="1"/>
</dbReference>
<dbReference type="PANTHER" id="PTHR10974:SF9">
    <property type="entry name" value="DUF229 DOMAIN CONTAINING PROTEIN-RELATED"/>
    <property type="match status" value="1"/>
</dbReference>
<protein>
    <submittedName>
        <fullName evidence="1">Uncharacterized protein</fullName>
    </submittedName>
</protein>
<dbReference type="Proteomes" id="UP001516400">
    <property type="component" value="Unassembled WGS sequence"/>
</dbReference>
<dbReference type="InterPro" id="IPR004245">
    <property type="entry name" value="DUF229"/>
</dbReference>
<dbReference type="FunFam" id="3.40.720.10:FF:000017">
    <property type="entry name" value="Predicted protein"/>
    <property type="match status" value="1"/>
</dbReference>
<reference evidence="1 2" key="1">
    <citation type="journal article" date="2021" name="BMC Biol.">
        <title>Horizontally acquired antibacterial genes associated with adaptive radiation of ladybird beetles.</title>
        <authorList>
            <person name="Li H.S."/>
            <person name="Tang X.F."/>
            <person name="Huang Y.H."/>
            <person name="Xu Z.Y."/>
            <person name="Chen M.L."/>
            <person name="Du X.Y."/>
            <person name="Qiu B.Y."/>
            <person name="Chen P.T."/>
            <person name="Zhang W."/>
            <person name="Slipinski A."/>
            <person name="Escalona H.E."/>
            <person name="Waterhouse R.M."/>
            <person name="Zwick A."/>
            <person name="Pang H."/>
        </authorList>
    </citation>
    <scope>NUCLEOTIDE SEQUENCE [LARGE SCALE GENOMIC DNA]</scope>
    <source>
        <strain evidence="1">SYSU2018</strain>
    </source>
</reference>
<dbReference type="Gene3D" id="3.40.720.10">
    <property type="entry name" value="Alkaline Phosphatase, subunit A"/>
    <property type="match status" value="1"/>
</dbReference>
<dbReference type="SUPFAM" id="SSF53649">
    <property type="entry name" value="Alkaline phosphatase-like"/>
    <property type="match status" value="1"/>
</dbReference>
<name>A0ABD2MTS6_9CUCU</name>
<proteinExistence type="predicted"/>
<dbReference type="InterPro" id="IPR017850">
    <property type="entry name" value="Alkaline_phosphatase_core_sf"/>
</dbReference>
<evidence type="ECO:0000313" key="2">
    <source>
        <dbReference type="Proteomes" id="UP001516400"/>
    </source>
</evidence>
<keyword evidence="2" id="KW-1185">Reference proteome</keyword>
<accession>A0ABD2MTS6</accession>
<comment type="caution">
    <text evidence="1">The sequence shown here is derived from an EMBL/GenBank/DDBJ whole genome shotgun (WGS) entry which is preliminary data.</text>
</comment>
<evidence type="ECO:0000313" key="1">
    <source>
        <dbReference type="EMBL" id="KAL3269865.1"/>
    </source>
</evidence>
<sequence>MAKIPAIPKPISILFIVIDSVSRLNLIRTMPETRDYISQQGFIEMEGYNKVDDNTFPNFLALLNGMNKTQTRKMKCSGRIVNELDSCPMIWYDFRNLGYATAYGEDWGPLGTFNYMKAGFTKPPTDYYFRPYVLASEQLGTFLIDNAPYCAGPETSGERQLNLALDFAKTFKNCPYFGIFWMNTFSHQSINAPLRFDSKIRSFFADLKAEGVLDDSIVVFLSDHGIRMDTTIRKTFSGWFEERLPMNLISVPKWFQEKYKEEYKNLKLNSKKLTSTHDLYMTLQHILKLSVPSYGISSSKACPKCVSLFDEVPNRTCSEAGIPEEWCTCIGQITPLNTSSEIVTEGIKFVLNYMDRTLDYYNATHSCCKLELDRVTLAGISETSELDNEKYLFLNFWTFPFADYIVTLKYKVNENKNNIFRILFEIIRLDRPTSICTINEIASSKIENFCHCCNREISNRL</sequence>
<dbReference type="PANTHER" id="PTHR10974">
    <property type="entry name" value="FI08016P-RELATED"/>
    <property type="match status" value="1"/>
</dbReference>
<organism evidence="1 2">
    <name type="scientific">Cryptolaemus montrouzieri</name>
    <dbReference type="NCBI Taxonomy" id="559131"/>
    <lineage>
        <taxon>Eukaryota</taxon>
        <taxon>Metazoa</taxon>
        <taxon>Ecdysozoa</taxon>
        <taxon>Arthropoda</taxon>
        <taxon>Hexapoda</taxon>
        <taxon>Insecta</taxon>
        <taxon>Pterygota</taxon>
        <taxon>Neoptera</taxon>
        <taxon>Endopterygota</taxon>
        <taxon>Coleoptera</taxon>
        <taxon>Polyphaga</taxon>
        <taxon>Cucujiformia</taxon>
        <taxon>Coccinelloidea</taxon>
        <taxon>Coccinellidae</taxon>
        <taxon>Scymninae</taxon>
        <taxon>Scymnini</taxon>
        <taxon>Cryptolaemus</taxon>
    </lineage>
</organism>
<dbReference type="EMBL" id="JABFTP020000021">
    <property type="protein sequence ID" value="KAL3269865.1"/>
    <property type="molecule type" value="Genomic_DNA"/>
</dbReference>